<dbReference type="PANTHER" id="PTHR43415:SF3">
    <property type="entry name" value="GNAT-FAMILY ACETYLTRANSFERASE"/>
    <property type="match status" value="1"/>
</dbReference>
<dbReference type="RefSeq" id="WP_183043990.1">
    <property type="nucleotide sequence ID" value="NZ_CP070350.1"/>
</dbReference>
<dbReference type="AlphaFoldDB" id="A0A420FHQ7"/>
<evidence type="ECO:0000313" key="2">
    <source>
        <dbReference type="Proteomes" id="UP000286402"/>
    </source>
</evidence>
<dbReference type="InterPro" id="IPR016181">
    <property type="entry name" value="Acyl_CoA_acyltransferase"/>
</dbReference>
<keyword evidence="2" id="KW-1185">Reference proteome</keyword>
<accession>A0A420FHQ7</accession>
<sequence length="335" mass="39481">MQRYFKALENQVFSIGRHSLVPIRFEDRMEIMTWRNEQIYHLRQDKVLTIQDQDSYFRNVVDKLFEESEPTQLLFSFLEDNKCIGYGGLVHINWIDKNAEISFIVDTALEEQLAYYWHLYLQLIEKVAFNDLKLHKVYTYAFDVRPQLYSILLQSGYNEDARLKDHCLFKDNYIDVLIHFKINGAFHLRRALYTDVNITFKWANDPLVRKFSLTQSPITWKSHLEWYETKIKDNNCAYFIVIHENIPIGSLRLDVNNSVATISYLLDPLFQGKGFGTKVLKAAQQLSTGLNINIKKLSGVVKKENIASIKIFEKLGYQREENLNTYHFKKELNAN</sequence>
<proteinExistence type="predicted"/>
<gene>
    <name evidence="1" type="ORF">BCY89_14850</name>
</gene>
<organism evidence="1 2">
    <name type="scientific">Sphingobacterium siyangense</name>
    <dbReference type="NCBI Taxonomy" id="459529"/>
    <lineage>
        <taxon>Bacteria</taxon>
        <taxon>Pseudomonadati</taxon>
        <taxon>Bacteroidota</taxon>
        <taxon>Sphingobacteriia</taxon>
        <taxon>Sphingobacteriales</taxon>
        <taxon>Sphingobacteriaceae</taxon>
        <taxon>Sphingobacterium</taxon>
    </lineage>
</organism>
<dbReference type="Gene3D" id="3.40.630.30">
    <property type="match status" value="2"/>
</dbReference>
<dbReference type="PROSITE" id="PS51186">
    <property type="entry name" value="GNAT"/>
    <property type="match status" value="1"/>
</dbReference>
<dbReference type="GO" id="GO:0016747">
    <property type="term" value="F:acyltransferase activity, transferring groups other than amino-acyl groups"/>
    <property type="evidence" value="ECO:0007669"/>
    <property type="project" value="InterPro"/>
</dbReference>
<reference evidence="1 2" key="1">
    <citation type="submission" date="2016-07" db="EMBL/GenBank/DDBJ databases">
        <title>Genome analysis of Sphingobacterium siyangense T12B17.</title>
        <authorList>
            <person name="Xu D."/>
            <person name="Su Y."/>
            <person name="Zheng S."/>
        </authorList>
    </citation>
    <scope>NUCLEOTIDE SEQUENCE [LARGE SCALE GENOMIC DNA]</scope>
    <source>
        <strain evidence="1 2">T12B17</strain>
    </source>
</reference>
<protein>
    <submittedName>
        <fullName evidence="1">Uncharacterized protein</fullName>
    </submittedName>
</protein>
<dbReference type="EMBL" id="MCAQ01000027">
    <property type="protein sequence ID" value="RKF32455.1"/>
    <property type="molecule type" value="Genomic_DNA"/>
</dbReference>
<evidence type="ECO:0000313" key="1">
    <source>
        <dbReference type="EMBL" id="RKF32455.1"/>
    </source>
</evidence>
<dbReference type="CDD" id="cd04301">
    <property type="entry name" value="NAT_SF"/>
    <property type="match status" value="1"/>
</dbReference>
<dbReference type="SUPFAM" id="SSF55729">
    <property type="entry name" value="Acyl-CoA N-acyltransferases (Nat)"/>
    <property type="match status" value="2"/>
</dbReference>
<name>A0A420FHQ7_9SPHI</name>
<comment type="caution">
    <text evidence="1">The sequence shown here is derived from an EMBL/GenBank/DDBJ whole genome shotgun (WGS) entry which is preliminary data.</text>
</comment>
<dbReference type="Pfam" id="PF13420">
    <property type="entry name" value="Acetyltransf_4"/>
    <property type="match status" value="1"/>
</dbReference>
<dbReference type="Proteomes" id="UP000286402">
    <property type="component" value="Unassembled WGS sequence"/>
</dbReference>
<dbReference type="PANTHER" id="PTHR43415">
    <property type="entry name" value="SPERMIDINE N(1)-ACETYLTRANSFERASE"/>
    <property type="match status" value="1"/>
</dbReference>
<dbReference type="InterPro" id="IPR000182">
    <property type="entry name" value="GNAT_dom"/>
</dbReference>
<dbReference type="Pfam" id="PF13302">
    <property type="entry name" value="Acetyltransf_3"/>
    <property type="match status" value="1"/>
</dbReference>